<protein>
    <recommendedName>
        <fullName evidence="3">Disulfide bond formation protein DsbA</fullName>
    </recommendedName>
</protein>
<dbReference type="RefSeq" id="WP_312987657.1">
    <property type="nucleotide sequence ID" value="NZ_BAAAUI010000044.1"/>
</dbReference>
<evidence type="ECO:0000313" key="2">
    <source>
        <dbReference type="Proteomes" id="UP000533598"/>
    </source>
</evidence>
<dbReference type="SUPFAM" id="SSF52833">
    <property type="entry name" value="Thioredoxin-like"/>
    <property type="match status" value="1"/>
</dbReference>
<dbReference type="AlphaFoldDB" id="A0A7W7CB27"/>
<dbReference type="InterPro" id="IPR036249">
    <property type="entry name" value="Thioredoxin-like_sf"/>
</dbReference>
<comment type="caution">
    <text evidence="1">The sequence shown here is derived from an EMBL/GenBank/DDBJ whole genome shotgun (WGS) entry which is preliminary data.</text>
</comment>
<dbReference type="Pfam" id="PF22234">
    <property type="entry name" value="Rv2466c-like"/>
    <property type="match status" value="1"/>
</dbReference>
<dbReference type="Gene3D" id="3.40.30.10">
    <property type="entry name" value="Glutaredoxin"/>
    <property type="match status" value="1"/>
</dbReference>
<organism evidence="1 2">
    <name type="scientific">Crossiella cryophila</name>
    <dbReference type="NCBI Taxonomy" id="43355"/>
    <lineage>
        <taxon>Bacteria</taxon>
        <taxon>Bacillati</taxon>
        <taxon>Actinomycetota</taxon>
        <taxon>Actinomycetes</taxon>
        <taxon>Pseudonocardiales</taxon>
        <taxon>Pseudonocardiaceae</taxon>
        <taxon>Crossiella</taxon>
    </lineage>
</organism>
<evidence type="ECO:0008006" key="3">
    <source>
        <dbReference type="Google" id="ProtNLM"/>
    </source>
</evidence>
<sequence length="196" mass="21687">MEEIDVDFWFDPSCPYTWVTARWLTEVEKVRPISLRYHVMSLAVLNEHLEVDPEGDTEGFLWWPVRICVAVEQHHGQDALRRFFTAYGARVHERGEWGWAEALTEAGLPAALAEAADGEDYDAALRASHERGISLVGKHVGTPIITAQGTAFFGPVLSRAPRGEAAGRLWDGTLLVAGTPGFHELKGIAHQPADFT</sequence>
<name>A0A7W7CB27_9PSEU</name>
<dbReference type="Proteomes" id="UP000533598">
    <property type="component" value="Unassembled WGS sequence"/>
</dbReference>
<accession>A0A7W7CB27</accession>
<dbReference type="EMBL" id="JACHMH010000001">
    <property type="protein sequence ID" value="MBB4677875.1"/>
    <property type="molecule type" value="Genomic_DNA"/>
</dbReference>
<proteinExistence type="predicted"/>
<keyword evidence="2" id="KW-1185">Reference proteome</keyword>
<gene>
    <name evidence="1" type="ORF">HNR67_003993</name>
</gene>
<evidence type="ECO:0000313" key="1">
    <source>
        <dbReference type="EMBL" id="MBB4677875.1"/>
    </source>
</evidence>
<dbReference type="InterPro" id="IPR053977">
    <property type="entry name" value="Rv2466c-like"/>
</dbReference>
<reference evidence="1 2" key="1">
    <citation type="submission" date="2020-08" db="EMBL/GenBank/DDBJ databases">
        <title>Sequencing the genomes of 1000 actinobacteria strains.</title>
        <authorList>
            <person name="Klenk H.-P."/>
        </authorList>
    </citation>
    <scope>NUCLEOTIDE SEQUENCE [LARGE SCALE GENOMIC DNA]</scope>
    <source>
        <strain evidence="1 2">DSM 44230</strain>
    </source>
</reference>